<sequence>MENSTFSQMSPESELLNYDFGRQMPSSLDEMIASLDKGWATLIAASLAALVSIVTLIVTAVVARSQARLNARLTDATNVSKEAREYKLKQLTSFYDPVYTLLAANKQIFERLGPKSSARLDQQFNDEETAEVWQKLSVEVVVPNNSRICEIIHTSLHYLADAGDEDLYLGFLTHAHAYKVFKQGAYEAYRLFQFPAGFFEAVERGRANLRDSLAASYRQSL</sequence>
<keyword evidence="3" id="KW-1185">Reference proteome</keyword>
<accession>A0ABY6BAI1</accession>
<proteinExistence type="predicted"/>
<keyword evidence="1" id="KW-1133">Transmembrane helix</keyword>
<evidence type="ECO:0000313" key="3">
    <source>
        <dbReference type="Proteomes" id="UP001064632"/>
    </source>
</evidence>
<evidence type="ECO:0008006" key="4">
    <source>
        <dbReference type="Google" id="ProtNLM"/>
    </source>
</evidence>
<evidence type="ECO:0000313" key="2">
    <source>
        <dbReference type="EMBL" id="UXI67068.1"/>
    </source>
</evidence>
<keyword evidence="1" id="KW-0812">Transmembrane</keyword>
<protein>
    <recommendedName>
        <fullName evidence="4">LemA protein</fullName>
    </recommendedName>
</protein>
<reference evidence="2" key="1">
    <citation type="submission" date="2022-09" db="EMBL/GenBank/DDBJ databases">
        <title>Tahibacter sp. nov., isolated from a fresh water.</title>
        <authorList>
            <person name="Baek J.H."/>
            <person name="Lee J.K."/>
            <person name="Kim J.M."/>
            <person name="Jeon C.O."/>
        </authorList>
    </citation>
    <scope>NUCLEOTIDE SEQUENCE</scope>
    <source>
        <strain evidence="2">W38</strain>
    </source>
</reference>
<organism evidence="2 3">
    <name type="scientific">Tahibacter amnicola</name>
    <dbReference type="NCBI Taxonomy" id="2976241"/>
    <lineage>
        <taxon>Bacteria</taxon>
        <taxon>Pseudomonadati</taxon>
        <taxon>Pseudomonadota</taxon>
        <taxon>Gammaproteobacteria</taxon>
        <taxon>Lysobacterales</taxon>
        <taxon>Rhodanobacteraceae</taxon>
        <taxon>Tahibacter</taxon>
    </lineage>
</organism>
<name>A0ABY6BAI1_9GAMM</name>
<evidence type="ECO:0000256" key="1">
    <source>
        <dbReference type="SAM" id="Phobius"/>
    </source>
</evidence>
<dbReference type="EMBL" id="CP104694">
    <property type="protein sequence ID" value="UXI67068.1"/>
    <property type="molecule type" value="Genomic_DNA"/>
</dbReference>
<feature type="transmembrane region" description="Helical" evidence="1">
    <location>
        <begin position="39"/>
        <end position="63"/>
    </location>
</feature>
<gene>
    <name evidence="2" type="ORF">N4264_20285</name>
</gene>
<dbReference type="RefSeq" id="WP_261694044.1">
    <property type="nucleotide sequence ID" value="NZ_CP104694.1"/>
</dbReference>
<keyword evidence="1" id="KW-0472">Membrane</keyword>
<dbReference type="Proteomes" id="UP001064632">
    <property type="component" value="Chromosome"/>
</dbReference>